<gene>
    <name evidence="9" type="ORF">H8S54_16275</name>
</gene>
<dbReference type="GO" id="GO:0008324">
    <property type="term" value="F:monoatomic cation transmembrane transporter activity"/>
    <property type="evidence" value="ECO:0007669"/>
    <property type="project" value="InterPro"/>
</dbReference>
<keyword evidence="7 8" id="KW-0472">Membrane</keyword>
<dbReference type="Pfam" id="PF02386">
    <property type="entry name" value="TrkH"/>
    <property type="match status" value="1"/>
</dbReference>
<feature type="transmembrane region" description="Helical" evidence="8">
    <location>
        <begin position="134"/>
        <end position="154"/>
    </location>
</feature>
<feature type="transmembrane region" description="Helical" evidence="8">
    <location>
        <begin position="326"/>
        <end position="344"/>
    </location>
</feature>
<evidence type="ECO:0000256" key="7">
    <source>
        <dbReference type="ARBA" id="ARBA00023136"/>
    </source>
</evidence>
<proteinExistence type="predicted"/>
<dbReference type="InterPro" id="IPR003445">
    <property type="entry name" value="Cat_transpt"/>
</dbReference>
<organism evidence="9 10">
    <name type="scientific">Blautia segnis</name>
    <dbReference type="NCBI Taxonomy" id="2763030"/>
    <lineage>
        <taxon>Bacteria</taxon>
        <taxon>Bacillati</taxon>
        <taxon>Bacillota</taxon>
        <taxon>Clostridia</taxon>
        <taxon>Lachnospirales</taxon>
        <taxon>Lachnospiraceae</taxon>
        <taxon>Blautia</taxon>
    </lineage>
</organism>
<keyword evidence="3" id="KW-1003">Cell membrane</keyword>
<comment type="caution">
    <text evidence="9">The sequence shown here is derived from an EMBL/GenBank/DDBJ whole genome shotgun (WGS) entry which is preliminary data.</text>
</comment>
<name>A0A8I0AHD4_9FIRM</name>
<evidence type="ECO:0000256" key="8">
    <source>
        <dbReference type="SAM" id="Phobius"/>
    </source>
</evidence>
<dbReference type="AlphaFoldDB" id="A0A8I0AHD4"/>
<evidence type="ECO:0000256" key="1">
    <source>
        <dbReference type="ARBA" id="ARBA00004651"/>
    </source>
</evidence>
<dbReference type="EMBL" id="JACOOT010000038">
    <property type="protein sequence ID" value="MBC5652617.1"/>
    <property type="molecule type" value="Genomic_DNA"/>
</dbReference>
<evidence type="ECO:0000313" key="10">
    <source>
        <dbReference type="Proteomes" id="UP000652847"/>
    </source>
</evidence>
<evidence type="ECO:0000313" key="9">
    <source>
        <dbReference type="EMBL" id="MBC5652617.1"/>
    </source>
</evidence>
<feature type="transmembrane region" description="Helical" evidence="8">
    <location>
        <begin position="422"/>
        <end position="443"/>
    </location>
</feature>
<feature type="transmembrane region" description="Helical" evidence="8">
    <location>
        <begin position="244"/>
        <end position="263"/>
    </location>
</feature>
<keyword evidence="2" id="KW-0813">Transport</keyword>
<evidence type="ECO:0000256" key="5">
    <source>
        <dbReference type="ARBA" id="ARBA00022989"/>
    </source>
</evidence>
<dbReference type="PANTHER" id="PTHR32024:SF1">
    <property type="entry name" value="KTR SYSTEM POTASSIUM UPTAKE PROTEIN B"/>
    <property type="match status" value="1"/>
</dbReference>
<sequence length="463" mass="49836">MFIQNLQYKLHKLNTAQIITLSFAGVIFVGGLILWLPLCTAPGQTTSFSDAMFTATTCVCVTGLVTVVTATHWSLIGKLVILLLIQIGGIGLIALASVIFIYLNKKISMKNRRMIQESYNLEQMSGLVKVVRKVVLCVFAAEGIGAISYGIYFIPRVGLVKGAGQAVFTAVSAFCNAGIDLLGDNSLADYVTNPLLNFTTISLIIASGLGFTVWWDLGKRFKLIFQKKLSFGRFYRTLHLQSKIVLVTTGILLVGGTFLIFLFEYDNPASIGKLTLGQKLMASLFQAVTTRTAGFFTVDQAAFTNGTAMLCLFLMLIGGSPMGTAGGIKTTTLAVLVLSIITNLRGKKDVEVCGRKIRSSYVRSALVVAGMAVSVLFVSLLAFFAVMPDAPFIDVLYELTSAVGTVGLSRGLTSVLNTPAKWIVIFTMYIGRIGPLTLGAAVVSRAQKKSEKVHLAEENIMIG</sequence>
<feature type="transmembrane region" description="Helical" evidence="8">
    <location>
        <begin position="51"/>
        <end position="73"/>
    </location>
</feature>
<feature type="transmembrane region" description="Helical" evidence="8">
    <location>
        <begin position="301"/>
        <end position="320"/>
    </location>
</feature>
<feature type="transmembrane region" description="Helical" evidence="8">
    <location>
        <begin position="79"/>
        <end position="103"/>
    </location>
</feature>
<comment type="subcellular location">
    <subcellularLocation>
        <location evidence="1">Cell membrane</location>
        <topology evidence="1">Multi-pass membrane protein</topology>
    </subcellularLocation>
</comment>
<dbReference type="PANTHER" id="PTHR32024">
    <property type="entry name" value="TRK SYSTEM POTASSIUM UPTAKE PROTEIN TRKG-RELATED"/>
    <property type="match status" value="1"/>
</dbReference>
<feature type="transmembrane region" description="Helical" evidence="8">
    <location>
        <begin position="18"/>
        <end position="39"/>
    </location>
</feature>
<feature type="transmembrane region" description="Helical" evidence="8">
    <location>
        <begin position="365"/>
        <end position="387"/>
    </location>
</feature>
<keyword evidence="10" id="KW-1185">Reference proteome</keyword>
<evidence type="ECO:0000256" key="4">
    <source>
        <dbReference type="ARBA" id="ARBA00022692"/>
    </source>
</evidence>
<dbReference type="GO" id="GO:0030001">
    <property type="term" value="P:metal ion transport"/>
    <property type="evidence" value="ECO:0007669"/>
    <property type="project" value="UniProtKB-ARBA"/>
</dbReference>
<keyword evidence="6" id="KW-0406">Ion transport</keyword>
<reference evidence="9 10" key="1">
    <citation type="submission" date="2020-08" db="EMBL/GenBank/DDBJ databases">
        <title>Genome public.</title>
        <authorList>
            <person name="Liu C."/>
            <person name="Sun Q."/>
        </authorList>
    </citation>
    <scope>NUCLEOTIDE SEQUENCE [LARGE SCALE GENOMIC DNA]</scope>
    <source>
        <strain evidence="9 10">BX17</strain>
    </source>
</reference>
<evidence type="ECO:0000256" key="2">
    <source>
        <dbReference type="ARBA" id="ARBA00022448"/>
    </source>
</evidence>
<keyword evidence="5 8" id="KW-1133">Transmembrane helix</keyword>
<feature type="transmembrane region" description="Helical" evidence="8">
    <location>
        <begin position="166"/>
        <end position="183"/>
    </location>
</feature>
<dbReference type="GO" id="GO:0005886">
    <property type="term" value="C:plasma membrane"/>
    <property type="evidence" value="ECO:0007669"/>
    <property type="project" value="UniProtKB-SubCell"/>
</dbReference>
<feature type="transmembrane region" description="Helical" evidence="8">
    <location>
        <begin position="195"/>
        <end position="215"/>
    </location>
</feature>
<accession>A0A8I0AHD4</accession>
<dbReference type="Proteomes" id="UP000652847">
    <property type="component" value="Unassembled WGS sequence"/>
</dbReference>
<evidence type="ECO:0000256" key="3">
    <source>
        <dbReference type="ARBA" id="ARBA00022475"/>
    </source>
</evidence>
<evidence type="ECO:0000256" key="6">
    <source>
        <dbReference type="ARBA" id="ARBA00023065"/>
    </source>
</evidence>
<protein>
    <submittedName>
        <fullName evidence="9">Potassium transporter KtrB</fullName>
    </submittedName>
</protein>
<keyword evidence="4 8" id="KW-0812">Transmembrane</keyword>